<dbReference type="InterPro" id="IPR036770">
    <property type="entry name" value="Ankyrin_rpt-contain_sf"/>
</dbReference>
<feature type="repeat" description="ANK" evidence="3">
    <location>
        <begin position="45"/>
        <end position="78"/>
    </location>
</feature>
<dbReference type="FunCoup" id="C4QZV4">
    <property type="interactions" value="29"/>
</dbReference>
<dbReference type="GO" id="GO:0045944">
    <property type="term" value="P:positive regulation of transcription by RNA polymerase II"/>
    <property type="evidence" value="ECO:0007669"/>
    <property type="project" value="TreeGrafter"/>
</dbReference>
<evidence type="ECO:0000256" key="2">
    <source>
        <dbReference type="ARBA" id="ARBA00023043"/>
    </source>
</evidence>
<dbReference type="Gene3D" id="1.25.40.20">
    <property type="entry name" value="Ankyrin repeat-containing domain"/>
    <property type="match status" value="1"/>
</dbReference>
<organism evidence="4 5">
    <name type="scientific">Komagataella phaffii (strain GS115 / ATCC 20864)</name>
    <name type="common">Yeast</name>
    <name type="synonym">Pichia pastoris</name>
    <dbReference type="NCBI Taxonomy" id="644223"/>
    <lineage>
        <taxon>Eukaryota</taxon>
        <taxon>Fungi</taxon>
        <taxon>Dikarya</taxon>
        <taxon>Ascomycota</taxon>
        <taxon>Saccharomycotina</taxon>
        <taxon>Pichiomycetes</taxon>
        <taxon>Pichiales</taxon>
        <taxon>Pichiaceae</taxon>
        <taxon>Komagataella</taxon>
    </lineage>
</organism>
<dbReference type="HOGENOM" id="CLU_097653_0_0_1"/>
<protein>
    <submittedName>
        <fullName evidence="4">Uncharacterized protein</fullName>
    </submittedName>
</protein>
<dbReference type="RefSeq" id="XP_002491058.1">
    <property type="nucleotide sequence ID" value="XM_002491013.1"/>
</dbReference>
<dbReference type="OMA" id="HICAMYG"/>
<dbReference type="GO" id="GO:0005634">
    <property type="term" value="C:nucleus"/>
    <property type="evidence" value="ECO:0007669"/>
    <property type="project" value="TreeGrafter"/>
</dbReference>
<dbReference type="SMART" id="SM00248">
    <property type="entry name" value="ANK"/>
    <property type="match status" value="2"/>
</dbReference>
<name>C4QZV4_KOMPG</name>
<feature type="repeat" description="ANK" evidence="3">
    <location>
        <begin position="80"/>
        <end position="118"/>
    </location>
</feature>
<dbReference type="Pfam" id="PF12796">
    <property type="entry name" value="Ank_2"/>
    <property type="match status" value="1"/>
</dbReference>
<dbReference type="EMBL" id="FN392320">
    <property type="protein sequence ID" value="CAY68778.1"/>
    <property type="molecule type" value="Genomic_DNA"/>
</dbReference>
<dbReference type="Proteomes" id="UP000000314">
    <property type="component" value="Chromosome 2"/>
</dbReference>
<keyword evidence="5" id="KW-1185">Reference proteome</keyword>
<reference evidence="4 5" key="1">
    <citation type="journal article" date="2009" name="Nat. Biotechnol.">
        <title>Genome sequence of the recombinant protein production host Pichia pastoris.</title>
        <authorList>
            <person name="De Schutter K."/>
            <person name="Lin Y.C."/>
            <person name="Tiels P."/>
            <person name="Van Hecke A."/>
            <person name="Glinka S."/>
            <person name="Weber-Lehmann J."/>
            <person name="Rouze P."/>
            <person name="Van de Peer Y."/>
            <person name="Callewaert N."/>
        </authorList>
    </citation>
    <scope>NUCLEOTIDE SEQUENCE [LARGE SCALE GENOMIC DNA]</scope>
    <source>
        <strain evidence="5">GS115 / ATCC 20864</strain>
    </source>
</reference>
<dbReference type="PRINTS" id="PR01415">
    <property type="entry name" value="ANKYRIN"/>
</dbReference>
<dbReference type="PROSITE" id="PS50297">
    <property type="entry name" value="ANK_REP_REGION"/>
    <property type="match status" value="2"/>
</dbReference>
<dbReference type="GeneID" id="8198554"/>
<keyword evidence="1" id="KW-0677">Repeat</keyword>
<accession>C4QZV4</accession>
<dbReference type="AlphaFoldDB" id="C4QZV4"/>
<dbReference type="OrthoDB" id="9995210at2759"/>
<dbReference type="SMR" id="C4QZV4"/>
<evidence type="ECO:0000256" key="1">
    <source>
        <dbReference type="ARBA" id="ARBA00022737"/>
    </source>
</evidence>
<evidence type="ECO:0000313" key="4">
    <source>
        <dbReference type="EMBL" id="CAY68778.1"/>
    </source>
</evidence>
<evidence type="ECO:0000256" key="3">
    <source>
        <dbReference type="PROSITE-ProRule" id="PRU00023"/>
    </source>
</evidence>
<dbReference type="PROSITE" id="PS50088">
    <property type="entry name" value="ANK_REPEAT"/>
    <property type="match status" value="2"/>
</dbReference>
<gene>
    <name evidence="4" type="ordered locus">PAS_chr2-1_0171</name>
</gene>
<proteinExistence type="predicted"/>
<evidence type="ECO:0000313" key="5">
    <source>
        <dbReference type="Proteomes" id="UP000000314"/>
    </source>
</evidence>
<keyword evidence="2 3" id="KW-0040">ANK repeat</keyword>
<dbReference type="PANTHER" id="PTHR24193:SF121">
    <property type="entry name" value="ADA2A-CONTAINING COMPLEX COMPONENT 3, ISOFORM D"/>
    <property type="match status" value="1"/>
</dbReference>
<dbReference type="SUPFAM" id="SSF48403">
    <property type="entry name" value="Ankyrin repeat"/>
    <property type="match status" value="1"/>
</dbReference>
<dbReference type="eggNOG" id="ENOG502S4CU">
    <property type="taxonomic scope" value="Eukaryota"/>
</dbReference>
<dbReference type="PANTHER" id="PTHR24193">
    <property type="entry name" value="ANKYRIN REPEAT PROTEIN"/>
    <property type="match status" value="1"/>
</dbReference>
<dbReference type="STRING" id="644223.C4QZV4"/>
<dbReference type="KEGG" id="ppa:PAS_chr2-1_0171"/>
<sequence>MSEGASSSEQLIDAARRNNVDLLESIILENKDGITQLINTSQDVMGNKALHLAAAYGAFEILDILLDQEGVELDSKNRLDENTPLHLAVKYSEEEPEHGTFIVEELIAAGADVNATNKNGDKPVDLVVNNPELTQILLNAEYASNVVIVDEDENAGPASDSD</sequence>
<dbReference type="InParanoid" id="C4QZV4"/>
<dbReference type="InterPro" id="IPR050663">
    <property type="entry name" value="Ankyrin-SOCS_Box"/>
</dbReference>
<dbReference type="GO" id="GO:0000976">
    <property type="term" value="F:transcription cis-regulatory region binding"/>
    <property type="evidence" value="ECO:0007669"/>
    <property type="project" value="TreeGrafter"/>
</dbReference>
<dbReference type="InterPro" id="IPR002110">
    <property type="entry name" value="Ankyrin_rpt"/>
</dbReference>